<name>A0A1X7RDE8_ZYMT9</name>
<feature type="compositionally biased region" description="Polar residues" evidence="1">
    <location>
        <begin position="95"/>
        <end position="104"/>
    </location>
</feature>
<evidence type="ECO:0000256" key="1">
    <source>
        <dbReference type="SAM" id="MobiDB-lite"/>
    </source>
</evidence>
<dbReference type="AlphaFoldDB" id="A0A1X7RDE8"/>
<reference evidence="2 3" key="1">
    <citation type="submission" date="2016-06" db="EMBL/GenBank/DDBJ databases">
        <authorList>
            <person name="Kjaerup R.B."/>
            <person name="Dalgaard T.S."/>
            <person name="Juul-Madsen H.R."/>
        </authorList>
    </citation>
    <scope>NUCLEOTIDE SEQUENCE [LARGE SCALE GENOMIC DNA]</scope>
</reference>
<proteinExistence type="predicted"/>
<keyword evidence="3" id="KW-1185">Reference proteome</keyword>
<feature type="compositionally biased region" description="Basic and acidic residues" evidence="1">
    <location>
        <begin position="77"/>
        <end position="88"/>
    </location>
</feature>
<accession>A0A1X7RDE8</accession>
<feature type="compositionally biased region" description="Low complexity" evidence="1">
    <location>
        <begin position="54"/>
        <end position="65"/>
    </location>
</feature>
<organism evidence="2 3">
    <name type="scientific">Zymoseptoria tritici (strain ST99CH_3D7)</name>
    <dbReference type="NCBI Taxonomy" id="1276538"/>
    <lineage>
        <taxon>Eukaryota</taxon>
        <taxon>Fungi</taxon>
        <taxon>Dikarya</taxon>
        <taxon>Ascomycota</taxon>
        <taxon>Pezizomycotina</taxon>
        <taxon>Dothideomycetes</taxon>
        <taxon>Dothideomycetidae</taxon>
        <taxon>Mycosphaerellales</taxon>
        <taxon>Mycosphaerellaceae</taxon>
        <taxon>Zymoseptoria</taxon>
    </lineage>
</organism>
<feature type="region of interest" description="Disordered" evidence="1">
    <location>
        <begin position="1"/>
        <end position="121"/>
    </location>
</feature>
<gene>
    <name evidence="2" type="ORF">ZT3D7_G404</name>
</gene>
<evidence type="ECO:0000313" key="2">
    <source>
        <dbReference type="EMBL" id="SMQ45260.1"/>
    </source>
</evidence>
<sequence length="121" mass="13293">MVSSKVDKTPSKKKKGGVFSDMNLGLGFSPDPSAEPEPRTGAIGMFDRFRGRSSRSVAPSSAVKPRTAEAPARRAYKPRDQDTRMKDLGEDDTTQDLTNTSTKAGKQKRRESGQGGRYRDR</sequence>
<dbReference type="Proteomes" id="UP000215127">
    <property type="component" value="Chromosome 1"/>
</dbReference>
<evidence type="ECO:0000313" key="3">
    <source>
        <dbReference type="Proteomes" id="UP000215127"/>
    </source>
</evidence>
<protein>
    <submittedName>
        <fullName evidence="2">Uncharacterized protein</fullName>
    </submittedName>
</protein>
<dbReference type="EMBL" id="LT853692">
    <property type="protein sequence ID" value="SMQ45260.1"/>
    <property type="molecule type" value="Genomic_DNA"/>
</dbReference>
<feature type="compositionally biased region" description="Basic and acidic residues" evidence="1">
    <location>
        <begin position="1"/>
        <end position="10"/>
    </location>
</feature>